<keyword evidence="2" id="KW-0238">DNA-binding</keyword>
<dbReference type="SUPFAM" id="SSF46689">
    <property type="entry name" value="Homeodomain-like"/>
    <property type="match status" value="2"/>
</dbReference>
<dbReference type="eggNOG" id="COG2207">
    <property type="taxonomic scope" value="Bacteria"/>
</dbReference>
<dbReference type="Pfam" id="PF12852">
    <property type="entry name" value="Cupin_6"/>
    <property type="match status" value="1"/>
</dbReference>
<dbReference type="GO" id="GO:0003700">
    <property type="term" value="F:DNA-binding transcription factor activity"/>
    <property type="evidence" value="ECO:0007669"/>
    <property type="project" value="InterPro"/>
</dbReference>
<organism evidence="5 6">
    <name type="scientific">Gordonia bronchialis (strain ATCC 25592 / DSM 43247 / BCRC 13721 / JCM 3198 / KCTC 3076 / NBRC 16047 / NCTC 10667)</name>
    <name type="common">Rhodococcus bronchialis</name>
    <dbReference type="NCBI Taxonomy" id="526226"/>
    <lineage>
        <taxon>Bacteria</taxon>
        <taxon>Bacillati</taxon>
        <taxon>Actinomycetota</taxon>
        <taxon>Actinomycetes</taxon>
        <taxon>Mycobacteriales</taxon>
        <taxon>Gordoniaceae</taxon>
        <taxon>Gordonia</taxon>
    </lineage>
</organism>
<dbReference type="KEGG" id="gbr:Gbro_0852"/>
<dbReference type="HOGENOM" id="CLU_000445_81_0_11"/>
<dbReference type="InterPro" id="IPR018060">
    <property type="entry name" value="HTH_AraC"/>
</dbReference>
<dbReference type="RefSeq" id="WP_012832745.1">
    <property type="nucleotide sequence ID" value="NC_013441.1"/>
</dbReference>
<feature type="domain" description="HTH araC/xylS-type" evidence="4">
    <location>
        <begin position="214"/>
        <end position="312"/>
    </location>
</feature>
<evidence type="ECO:0000256" key="2">
    <source>
        <dbReference type="ARBA" id="ARBA00023125"/>
    </source>
</evidence>
<dbReference type="InterPro" id="IPR009057">
    <property type="entry name" value="Homeodomain-like_sf"/>
</dbReference>
<evidence type="ECO:0000256" key="1">
    <source>
        <dbReference type="ARBA" id="ARBA00023015"/>
    </source>
</evidence>
<dbReference type="OrthoDB" id="241790at2"/>
<dbReference type="InterPro" id="IPR018062">
    <property type="entry name" value="HTH_AraC-typ_CS"/>
</dbReference>
<dbReference type="EMBL" id="CP001802">
    <property type="protein sequence ID" value="ACY20165.1"/>
    <property type="molecule type" value="Genomic_DNA"/>
</dbReference>
<evidence type="ECO:0000313" key="6">
    <source>
        <dbReference type="Proteomes" id="UP000001219"/>
    </source>
</evidence>
<dbReference type="Proteomes" id="UP000001219">
    <property type="component" value="Chromosome"/>
</dbReference>
<protein>
    <submittedName>
        <fullName evidence="5">Helix-turn-helix-domain containing protein AraC type</fullName>
    </submittedName>
</protein>
<dbReference type="AlphaFoldDB" id="D0L3G6"/>
<sequence length="327" mass="35480">MDALDGLLRGPAATHPTTLRMAMTDRWAIRIEDSSALTLVAVTEGVGVAGYDDGTEYELGVGCVALIRGTEPYTVSDRARSPVIAHIDEDGRCFDPTGRHSVAEQMSVGVRTWGNRRPQAASDSRDTTMLIATYRAGEISRQVVESLPRISVLDHPDDPLVALAEAEIVRTLPGQEVVIDRLVDLILITAIRDLMDRSDAPPAYFRASRDPVVGPAVALMHTNPGHPWTLAGIAQSVGVSRATLARRFTELMGEPPIGYLTRWRLALAADLLADPDISLRAIAHRVGYGSPFALSSAFTREFGMSPTRYAAHRSTTRDRLGETAMID</sequence>
<dbReference type="PANTHER" id="PTHR46796:SF13">
    <property type="entry name" value="HTH-TYPE TRANSCRIPTIONAL ACTIVATOR RHAS"/>
    <property type="match status" value="1"/>
</dbReference>
<gene>
    <name evidence="5" type="ordered locus">Gbro_0852</name>
</gene>
<dbReference type="STRING" id="526226.Gbro_0852"/>
<keyword evidence="1" id="KW-0805">Transcription regulation</keyword>
<keyword evidence="3" id="KW-0804">Transcription</keyword>
<evidence type="ECO:0000259" key="4">
    <source>
        <dbReference type="PROSITE" id="PS01124"/>
    </source>
</evidence>
<dbReference type="PROSITE" id="PS00041">
    <property type="entry name" value="HTH_ARAC_FAMILY_1"/>
    <property type="match status" value="1"/>
</dbReference>
<dbReference type="InterPro" id="IPR050204">
    <property type="entry name" value="AraC_XylS_family_regulators"/>
</dbReference>
<accession>D0L3G6</accession>
<dbReference type="Pfam" id="PF12833">
    <property type="entry name" value="HTH_18"/>
    <property type="match status" value="1"/>
</dbReference>
<dbReference type="SMART" id="SM00342">
    <property type="entry name" value="HTH_ARAC"/>
    <property type="match status" value="1"/>
</dbReference>
<dbReference type="InterPro" id="IPR032783">
    <property type="entry name" value="AraC_lig"/>
</dbReference>
<name>D0L3G6_GORB4</name>
<keyword evidence="6" id="KW-1185">Reference proteome</keyword>
<dbReference type="PROSITE" id="PS01124">
    <property type="entry name" value="HTH_ARAC_FAMILY_2"/>
    <property type="match status" value="1"/>
</dbReference>
<proteinExistence type="predicted"/>
<evidence type="ECO:0000313" key="5">
    <source>
        <dbReference type="EMBL" id="ACY20165.1"/>
    </source>
</evidence>
<reference evidence="5 6" key="2">
    <citation type="journal article" date="2010" name="Stand. Genomic Sci.">
        <title>Complete genome sequence of Gordonia bronchialis type strain (3410).</title>
        <authorList>
            <person name="Ivanova N."/>
            <person name="Sikorski J."/>
            <person name="Jando M."/>
            <person name="Lapidus A."/>
            <person name="Nolan M."/>
            <person name="Lucas S."/>
            <person name="Del Rio T.G."/>
            <person name="Tice H."/>
            <person name="Copeland A."/>
            <person name="Cheng J.F."/>
            <person name="Chen F."/>
            <person name="Bruce D."/>
            <person name="Goodwin L."/>
            <person name="Pitluck S."/>
            <person name="Mavromatis K."/>
            <person name="Ovchinnikova G."/>
            <person name="Pati A."/>
            <person name="Chen A."/>
            <person name="Palaniappan K."/>
            <person name="Land M."/>
            <person name="Hauser L."/>
            <person name="Chang Y.J."/>
            <person name="Jeffries C.D."/>
            <person name="Chain P."/>
            <person name="Saunders E."/>
            <person name="Han C."/>
            <person name="Detter J.C."/>
            <person name="Brettin T."/>
            <person name="Rohde M."/>
            <person name="Goker M."/>
            <person name="Bristow J."/>
            <person name="Eisen J.A."/>
            <person name="Markowitz V."/>
            <person name="Hugenholtz P."/>
            <person name="Klenk H.P."/>
            <person name="Kyrpides N.C."/>
        </authorList>
    </citation>
    <scope>NUCLEOTIDE SEQUENCE [LARGE SCALE GENOMIC DNA]</scope>
    <source>
        <strain evidence="6">ATCC 25592 / DSM 43247 / BCRC 13721 / JCM 3198 / KCTC 3076 / NBRC 16047 / NCTC 10667</strain>
    </source>
</reference>
<reference evidence="6" key="1">
    <citation type="submission" date="2009-10" db="EMBL/GenBank/DDBJ databases">
        <title>The complete chromosome of Gordonia bronchialis DSM 43247.</title>
        <authorList>
            <consortium name="US DOE Joint Genome Institute (JGI-PGF)"/>
            <person name="Lucas S."/>
            <person name="Copeland A."/>
            <person name="Lapidus A."/>
            <person name="Glavina del Rio T."/>
            <person name="Dalin E."/>
            <person name="Tice H."/>
            <person name="Bruce D."/>
            <person name="Goodwin L."/>
            <person name="Pitluck S."/>
            <person name="Kyrpides N."/>
            <person name="Mavromatis K."/>
            <person name="Ivanova N."/>
            <person name="Ovchinnikova G."/>
            <person name="Saunders E."/>
            <person name="Brettin T."/>
            <person name="Detter J.C."/>
            <person name="Han C."/>
            <person name="Larimer F."/>
            <person name="Land M."/>
            <person name="Hauser L."/>
            <person name="Markowitz V."/>
            <person name="Cheng J.-F."/>
            <person name="Hugenholtz P."/>
            <person name="Woyke T."/>
            <person name="Wu D."/>
            <person name="Jando M."/>
            <person name="Schneider S."/>
            <person name="Goeker M."/>
            <person name="Klenk H.-P."/>
            <person name="Eisen J.A."/>
        </authorList>
    </citation>
    <scope>NUCLEOTIDE SEQUENCE [LARGE SCALE GENOMIC DNA]</scope>
    <source>
        <strain evidence="6">ATCC 25592 / DSM 43247 / BCRC 13721 / JCM 3198 / KCTC 3076 / NBRC 16047 / NCTC 10667</strain>
    </source>
</reference>
<dbReference type="PANTHER" id="PTHR46796">
    <property type="entry name" value="HTH-TYPE TRANSCRIPTIONAL ACTIVATOR RHAS-RELATED"/>
    <property type="match status" value="1"/>
</dbReference>
<dbReference type="Gene3D" id="1.10.10.60">
    <property type="entry name" value="Homeodomain-like"/>
    <property type="match status" value="2"/>
</dbReference>
<evidence type="ECO:0000256" key="3">
    <source>
        <dbReference type="ARBA" id="ARBA00023163"/>
    </source>
</evidence>
<dbReference type="GO" id="GO:0043565">
    <property type="term" value="F:sequence-specific DNA binding"/>
    <property type="evidence" value="ECO:0007669"/>
    <property type="project" value="InterPro"/>
</dbReference>